<comment type="cofactor">
    <cofactor evidence="2">
        <name>Mg(2+)</name>
        <dbReference type="ChEBI" id="CHEBI:18420"/>
    </cofactor>
</comment>
<dbReference type="PANTHER" id="PTHR14950:SF62">
    <property type="entry name" value="DICER-LIKE PROTEIN 1"/>
    <property type="match status" value="1"/>
</dbReference>
<dbReference type="GO" id="GO:0046872">
    <property type="term" value="F:metal ion binding"/>
    <property type="evidence" value="ECO:0007669"/>
    <property type="project" value="UniProtKB-KW"/>
</dbReference>
<dbReference type="InterPro" id="IPR038248">
    <property type="entry name" value="Dicer_dimer_sf"/>
</dbReference>
<evidence type="ECO:0000313" key="25">
    <source>
        <dbReference type="Proteomes" id="UP001055219"/>
    </source>
</evidence>
<sequence length="1531" mass="172262">MGAGEANNVNDEPHLPPSQPNSAMITESGHALSHDDNELDSDVNSDESGDEDYVLKQNPDRQPRISERKRLDGQIFESYTLQRERESPTQWQADPYKSEKGQSTQTYEGYDGRKRMVSDPRDYQKDLYERAKLKNTIVVLPTVMLIDYIIQQELENRAAGQHHRITFFIVEKVILCQQQYRCLKDNLPFDIGILQGNDNSIVNTKEVWEEKFTKHMAFVTTAQVLLDCLNNGFIKMSRINLMVFDEAHHTKKSHPFAMIIKRHYRRELDPTQRPKIMGLTASPVDAKTNDLKQATADLEDMMDSEIATVSDKVLSQSIGAQDLVESCVRYGQSPPKRDAHTVLWLQLRDLVDAGGNHLFRDNLIEAEDISSTLGAWPADRFWSLLVTEIRVAGVFARTQGEFETASVQVADRATETVYQIQRLVNQYDLGSIERSSSQPHLSPKVESLLATLKHEFCVQGTRRCIVFVQKRSTAVILSDLLEQPGVKILGVRPGFLVGRQRTFFTIANVTEYQQQSVLQAFKDGETNCLFATTVAEEGIDIPVCDLVIRFDMHQSAIQYIQSRGRARQKSSRFIAMVQEDHSSDLHLLRQAAQDARLLQHFCMSLPEDRKVQDMIIDAKTAAEAELAAQKAYEIGDARLSYDNSQEVLARYVACVDPRGTAKPEFNMSVDGQRFCAEVILSDPSPVKFVSGHPQPSKKLARGSAAYEACVLLHGKDHLDANLQPTLARKLPAMRNARLAVSENKKKEYGVRLKPAIWTKVGPIVDLWPATFLLARPEAYSEMATPMIVLSREKLPPMARIPLHFGHGRSSLVNVLPALVPLRLPAEKIDLLYQFTLRLFNDIFSKTYDAGKDEFPFLFAPALQSQESIAADNCCDIDWSAVDKTTSEACLAWENRAPDFFENKFVFDSLTGSRKFIIHGLNNSLHPNSPVPDDAVPYTSTAYKASTPDIQQYSNSFFRKRRQNTAWRQDQPVVNAEVLSMQRNYLDPFASNDAANSKCYLILEPLQVSTLPVGTVRMAALLPAIFHRINSCLIALDGCAMLGLDLPPDLALEAFTKTSDEVEGTLSADGGSNYERLEFLGDTFLKMATTISIFTLLPEGNEFEYHVERMVLIANQNLFNRAVDRGLPEYVRAKGYNRRVWYPDLPLAKGKVLAHESEQRQQLSQKTIADVCEAIIGAAYLAGSRTSMDLAVKAVRKMVKSGKHPMKSFQKYYSHYQTPSWLQNERVTEAQKLAVQTVKSHIGYEFTSPALLQSAFTHTSYTYEKAIPDYQRLEFLGDALLDMVIVDYLYHTFPEADPQWLTEHKGAMVSNQFLSSLCVQLQLHKHLRITNSSLIIQRAEYAASLERARNAAEQEASNGTKLRMDYWRNTLTPNKALADVVEAVVGAMFVDSQYNLNVVRCFFNVHVQPFFEDMSIYDTFASSHPVNLLAKKMQMEFECRDWRLLVKLVPCPLSQGIQAITQDDVLCGLMVHGRVVEDAKAKASKDAKAACAEKAVGTLLTMKLADFREIMGCDCGQDDGGEEHENAHGTAI</sequence>
<dbReference type="Pfam" id="PF00271">
    <property type="entry name" value="Helicase_C"/>
    <property type="match status" value="1"/>
</dbReference>
<dbReference type="GO" id="GO:0005634">
    <property type="term" value="C:nucleus"/>
    <property type="evidence" value="ECO:0007669"/>
    <property type="project" value="TreeGrafter"/>
</dbReference>
<keyword evidence="10" id="KW-0862">Zinc</keyword>
<feature type="domain" description="Helicase C-terminal" evidence="22">
    <location>
        <begin position="444"/>
        <end position="609"/>
    </location>
</feature>
<protein>
    <recommendedName>
        <fullName evidence="3">Dicer-like protein 1</fullName>
    </recommendedName>
</protein>
<keyword evidence="8" id="KW-0378">Hydrolase</keyword>
<evidence type="ECO:0000256" key="6">
    <source>
        <dbReference type="ARBA" id="ARBA00022737"/>
    </source>
</evidence>
<feature type="domain" description="RNase III" evidence="19">
    <location>
        <begin position="1234"/>
        <end position="1392"/>
    </location>
</feature>
<keyword evidence="11" id="KW-0067">ATP-binding</keyword>
<dbReference type="Gene3D" id="3.30.160.380">
    <property type="entry name" value="Dicer dimerisation domain"/>
    <property type="match status" value="1"/>
</dbReference>
<evidence type="ECO:0000256" key="10">
    <source>
        <dbReference type="ARBA" id="ARBA00022833"/>
    </source>
</evidence>
<evidence type="ECO:0000256" key="2">
    <source>
        <dbReference type="ARBA" id="ARBA00001946"/>
    </source>
</evidence>
<dbReference type="PROSITE" id="PS50142">
    <property type="entry name" value="RNASE_3_2"/>
    <property type="match status" value="2"/>
</dbReference>
<keyword evidence="9" id="KW-0347">Helicase</keyword>
<dbReference type="Pfam" id="PF03368">
    <property type="entry name" value="Dicer_dimer"/>
    <property type="match status" value="1"/>
</dbReference>
<evidence type="ECO:0000256" key="17">
    <source>
        <dbReference type="PROSITE-ProRule" id="PRU00657"/>
    </source>
</evidence>
<evidence type="ECO:0000256" key="11">
    <source>
        <dbReference type="ARBA" id="ARBA00022840"/>
    </source>
</evidence>
<feature type="compositionally biased region" description="Basic and acidic residues" evidence="18">
    <location>
        <begin position="58"/>
        <end position="72"/>
    </location>
</feature>
<evidence type="ECO:0000256" key="7">
    <source>
        <dbReference type="ARBA" id="ARBA00022741"/>
    </source>
</evidence>
<reference evidence="24" key="1">
    <citation type="journal article" date="2021" name="J Fungi (Basel)">
        <title>Genomic and Metabolomic Analyses of the Marine Fungus Emericellopsis cladophorae: Insights into Saltwater Adaptability Mechanisms and Its Biosynthetic Potential.</title>
        <authorList>
            <person name="Goncalves M.F.M."/>
            <person name="Hilario S."/>
            <person name="Van de Peer Y."/>
            <person name="Esteves A.C."/>
            <person name="Alves A."/>
        </authorList>
    </citation>
    <scope>NUCLEOTIDE SEQUENCE</scope>
    <source>
        <strain evidence="24">MUM 19.33</strain>
    </source>
</reference>
<dbReference type="PROSITE" id="PS50821">
    <property type="entry name" value="PAZ"/>
    <property type="match status" value="1"/>
</dbReference>
<evidence type="ECO:0000259" key="22">
    <source>
        <dbReference type="PROSITE" id="PS51194"/>
    </source>
</evidence>
<evidence type="ECO:0000259" key="19">
    <source>
        <dbReference type="PROSITE" id="PS50142"/>
    </source>
</evidence>
<name>A0A9P9Y887_9HYPO</name>
<dbReference type="SMART" id="SM00487">
    <property type="entry name" value="DEXDc"/>
    <property type="match status" value="1"/>
</dbReference>
<keyword evidence="15" id="KW-0464">Manganese</keyword>
<dbReference type="InterPro" id="IPR014001">
    <property type="entry name" value="Helicase_ATP-bd"/>
</dbReference>
<keyword evidence="14" id="KW-0051">Antiviral defense</keyword>
<keyword evidence="6" id="KW-0677">Repeat</keyword>
<dbReference type="InterPro" id="IPR000999">
    <property type="entry name" value="RNase_III_dom"/>
</dbReference>
<dbReference type="GO" id="GO:0004386">
    <property type="term" value="F:helicase activity"/>
    <property type="evidence" value="ECO:0007669"/>
    <property type="project" value="UniProtKB-KW"/>
</dbReference>
<feature type="domain" description="RNase III" evidence="19">
    <location>
        <begin position="1017"/>
        <end position="1183"/>
    </location>
</feature>
<evidence type="ECO:0000256" key="15">
    <source>
        <dbReference type="ARBA" id="ARBA00023211"/>
    </source>
</evidence>
<dbReference type="PROSITE" id="PS51192">
    <property type="entry name" value="HELICASE_ATP_BIND_1"/>
    <property type="match status" value="1"/>
</dbReference>
<keyword evidence="4" id="KW-0930">Antiviral protein</keyword>
<keyword evidence="5" id="KW-0479">Metal-binding</keyword>
<keyword evidence="13 17" id="KW-0694">RNA-binding</keyword>
<evidence type="ECO:0000256" key="18">
    <source>
        <dbReference type="SAM" id="MobiDB-lite"/>
    </source>
</evidence>
<dbReference type="Pfam" id="PF04851">
    <property type="entry name" value="ResIII"/>
    <property type="match status" value="1"/>
</dbReference>
<dbReference type="GO" id="GO:0003677">
    <property type="term" value="F:DNA binding"/>
    <property type="evidence" value="ECO:0007669"/>
    <property type="project" value="InterPro"/>
</dbReference>
<keyword evidence="25" id="KW-1185">Reference proteome</keyword>
<gene>
    <name evidence="24" type="ORF">J7T54_007893</name>
</gene>
<dbReference type="PROSITE" id="PS00517">
    <property type="entry name" value="RNASE_3_1"/>
    <property type="match status" value="1"/>
</dbReference>
<feature type="domain" description="Dicer dsRNA-binding fold" evidence="23">
    <location>
        <begin position="640"/>
        <end position="732"/>
    </location>
</feature>
<dbReference type="InterPro" id="IPR056755">
    <property type="entry name" value="DSRM_2"/>
</dbReference>
<reference evidence="24" key="2">
    <citation type="submission" date="2022-07" db="EMBL/GenBank/DDBJ databases">
        <authorList>
            <person name="Goncalves M.F.M."/>
            <person name="Hilario S."/>
            <person name="Van De Peer Y."/>
            <person name="Esteves A.C."/>
            <person name="Alves A."/>
        </authorList>
    </citation>
    <scope>NUCLEOTIDE SEQUENCE</scope>
    <source>
        <strain evidence="24">MUM 19.33</strain>
    </source>
</reference>
<comment type="caution">
    <text evidence="24">The sequence shown here is derived from an EMBL/GenBank/DDBJ whole genome shotgun (WGS) entry which is preliminary data.</text>
</comment>
<evidence type="ECO:0000259" key="20">
    <source>
        <dbReference type="PROSITE" id="PS50821"/>
    </source>
</evidence>
<dbReference type="InterPro" id="IPR001650">
    <property type="entry name" value="Helicase_C-like"/>
</dbReference>
<evidence type="ECO:0000256" key="9">
    <source>
        <dbReference type="ARBA" id="ARBA00022806"/>
    </source>
</evidence>
<dbReference type="GO" id="GO:0004525">
    <property type="term" value="F:ribonuclease III activity"/>
    <property type="evidence" value="ECO:0007669"/>
    <property type="project" value="InterPro"/>
</dbReference>
<dbReference type="Pfam" id="PF24995">
    <property type="entry name" value="DSRM_2"/>
    <property type="match status" value="1"/>
</dbReference>
<dbReference type="Gene3D" id="1.10.1520.10">
    <property type="entry name" value="Ribonuclease III domain"/>
    <property type="match status" value="2"/>
</dbReference>
<feature type="domain" description="PAZ" evidence="20">
    <location>
        <begin position="874"/>
        <end position="1009"/>
    </location>
</feature>
<evidence type="ECO:0000256" key="8">
    <source>
        <dbReference type="ARBA" id="ARBA00022801"/>
    </source>
</evidence>
<dbReference type="GO" id="GO:0005737">
    <property type="term" value="C:cytoplasm"/>
    <property type="evidence" value="ECO:0007669"/>
    <property type="project" value="TreeGrafter"/>
</dbReference>
<dbReference type="GeneID" id="75834366"/>
<dbReference type="PANTHER" id="PTHR14950">
    <property type="entry name" value="DICER-RELATED"/>
    <property type="match status" value="1"/>
</dbReference>
<dbReference type="GO" id="GO:0030422">
    <property type="term" value="P:siRNA processing"/>
    <property type="evidence" value="ECO:0007669"/>
    <property type="project" value="TreeGrafter"/>
</dbReference>
<evidence type="ECO:0000259" key="21">
    <source>
        <dbReference type="PROSITE" id="PS51192"/>
    </source>
</evidence>
<dbReference type="GO" id="GO:0050688">
    <property type="term" value="P:regulation of defense response to virus"/>
    <property type="evidence" value="ECO:0007669"/>
    <property type="project" value="UniProtKB-KW"/>
</dbReference>
<dbReference type="SUPFAM" id="SSF69065">
    <property type="entry name" value="RNase III domain-like"/>
    <property type="match status" value="2"/>
</dbReference>
<dbReference type="Proteomes" id="UP001055219">
    <property type="component" value="Unassembled WGS sequence"/>
</dbReference>
<keyword evidence="12" id="KW-0460">Magnesium</keyword>
<dbReference type="GO" id="GO:0051607">
    <property type="term" value="P:defense response to virus"/>
    <property type="evidence" value="ECO:0007669"/>
    <property type="project" value="UniProtKB-KW"/>
</dbReference>
<evidence type="ECO:0000256" key="4">
    <source>
        <dbReference type="ARBA" id="ARBA00022721"/>
    </source>
</evidence>
<evidence type="ECO:0000256" key="3">
    <source>
        <dbReference type="ARBA" id="ARBA00020797"/>
    </source>
</evidence>
<dbReference type="Pfam" id="PF00636">
    <property type="entry name" value="Ribonuclease_3"/>
    <property type="match status" value="2"/>
</dbReference>
<evidence type="ECO:0000256" key="5">
    <source>
        <dbReference type="ARBA" id="ARBA00022723"/>
    </source>
</evidence>
<dbReference type="GO" id="GO:0005524">
    <property type="term" value="F:ATP binding"/>
    <property type="evidence" value="ECO:0007669"/>
    <property type="project" value="UniProtKB-KW"/>
</dbReference>
<comment type="cofactor">
    <cofactor evidence="1">
        <name>Mn(2+)</name>
        <dbReference type="ChEBI" id="CHEBI:29035"/>
    </cofactor>
</comment>
<evidence type="ECO:0000256" key="16">
    <source>
        <dbReference type="ARBA" id="ARBA00035116"/>
    </source>
</evidence>
<dbReference type="RefSeq" id="XP_051365656.1">
    <property type="nucleotide sequence ID" value="XM_051502467.1"/>
</dbReference>
<dbReference type="InterPro" id="IPR027417">
    <property type="entry name" value="P-loop_NTPase"/>
</dbReference>
<dbReference type="SMART" id="SM00490">
    <property type="entry name" value="HELICc"/>
    <property type="match status" value="1"/>
</dbReference>
<dbReference type="SUPFAM" id="SSF52540">
    <property type="entry name" value="P-loop containing nucleoside triphosphate hydrolases"/>
    <property type="match status" value="1"/>
</dbReference>
<evidence type="ECO:0000256" key="1">
    <source>
        <dbReference type="ARBA" id="ARBA00001936"/>
    </source>
</evidence>
<keyword evidence="7" id="KW-0547">Nucleotide-binding</keyword>
<accession>A0A9P9Y887</accession>
<dbReference type="OrthoDB" id="416741at2759"/>
<feature type="region of interest" description="Disordered" evidence="18">
    <location>
        <begin position="1"/>
        <end position="107"/>
    </location>
</feature>
<evidence type="ECO:0000256" key="14">
    <source>
        <dbReference type="ARBA" id="ARBA00023118"/>
    </source>
</evidence>
<dbReference type="PROSITE" id="PS51327">
    <property type="entry name" value="DICER_DSRBF"/>
    <property type="match status" value="1"/>
</dbReference>
<dbReference type="PROSITE" id="PS51194">
    <property type="entry name" value="HELICASE_CTER"/>
    <property type="match status" value="1"/>
</dbReference>
<proteinExistence type="inferred from homology"/>
<organism evidence="24 25">
    <name type="scientific">Emericellopsis cladophorae</name>
    <dbReference type="NCBI Taxonomy" id="2686198"/>
    <lineage>
        <taxon>Eukaryota</taxon>
        <taxon>Fungi</taxon>
        <taxon>Dikarya</taxon>
        <taxon>Ascomycota</taxon>
        <taxon>Pezizomycotina</taxon>
        <taxon>Sordariomycetes</taxon>
        <taxon>Hypocreomycetidae</taxon>
        <taxon>Hypocreales</taxon>
        <taxon>Bionectriaceae</taxon>
        <taxon>Emericellopsis</taxon>
    </lineage>
</organism>
<dbReference type="InterPro" id="IPR003100">
    <property type="entry name" value="PAZ_dom"/>
</dbReference>
<comment type="similarity">
    <text evidence="16 17">Belongs to the helicase family. Dicer subfamily.</text>
</comment>
<feature type="domain" description="Helicase ATP-binding" evidence="21">
    <location>
        <begin position="127"/>
        <end position="301"/>
    </location>
</feature>
<evidence type="ECO:0000256" key="12">
    <source>
        <dbReference type="ARBA" id="ARBA00022842"/>
    </source>
</evidence>
<evidence type="ECO:0000256" key="13">
    <source>
        <dbReference type="ARBA" id="ARBA00022884"/>
    </source>
</evidence>
<dbReference type="EMBL" id="JAGIXG020000003">
    <property type="protein sequence ID" value="KAI6784800.1"/>
    <property type="molecule type" value="Genomic_DNA"/>
</dbReference>
<dbReference type="SMART" id="SM00535">
    <property type="entry name" value="RIBOc"/>
    <property type="match status" value="2"/>
</dbReference>
<dbReference type="InterPro" id="IPR005034">
    <property type="entry name" value="Dicer_dimerisation"/>
</dbReference>
<evidence type="ECO:0000313" key="24">
    <source>
        <dbReference type="EMBL" id="KAI6784800.1"/>
    </source>
</evidence>
<evidence type="ECO:0000259" key="23">
    <source>
        <dbReference type="PROSITE" id="PS51327"/>
    </source>
</evidence>
<dbReference type="CDD" id="cd00593">
    <property type="entry name" value="RIBOc"/>
    <property type="match status" value="2"/>
</dbReference>
<dbReference type="Gene3D" id="3.40.50.300">
    <property type="entry name" value="P-loop containing nucleotide triphosphate hydrolases"/>
    <property type="match status" value="2"/>
</dbReference>
<dbReference type="InterPro" id="IPR006935">
    <property type="entry name" value="Helicase/UvrB_N"/>
</dbReference>
<dbReference type="InterPro" id="IPR036389">
    <property type="entry name" value="RNase_III_sf"/>
</dbReference>
<dbReference type="GO" id="GO:0003723">
    <property type="term" value="F:RNA binding"/>
    <property type="evidence" value="ECO:0007669"/>
    <property type="project" value="UniProtKB-UniRule"/>
</dbReference>
<feature type="compositionally biased region" description="Acidic residues" evidence="18">
    <location>
        <begin position="37"/>
        <end position="52"/>
    </location>
</feature>